<sequence length="117" mass="12746">MAVEKAWKLHSCRGRNIDTKIKLKGQRFGCGKPHVAPEYGKNDTLSWFSQKSECGAKVDDGAVVIVTECKLGCGVVSTGGAFHPDEVAPHVGYQEEALWWGPQEKVREVLARAHGGI</sequence>
<evidence type="ECO:0000313" key="2">
    <source>
        <dbReference type="Proteomes" id="UP001386955"/>
    </source>
</evidence>
<dbReference type="EMBL" id="JAYMYS010000001">
    <property type="protein sequence ID" value="KAK7410952.1"/>
    <property type="molecule type" value="Genomic_DNA"/>
</dbReference>
<dbReference type="AlphaFoldDB" id="A0AAN9SYH9"/>
<organism evidence="1 2">
    <name type="scientific">Psophocarpus tetragonolobus</name>
    <name type="common">Winged bean</name>
    <name type="synonym">Dolichos tetragonolobus</name>
    <dbReference type="NCBI Taxonomy" id="3891"/>
    <lineage>
        <taxon>Eukaryota</taxon>
        <taxon>Viridiplantae</taxon>
        <taxon>Streptophyta</taxon>
        <taxon>Embryophyta</taxon>
        <taxon>Tracheophyta</taxon>
        <taxon>Spermatophyta</taxon>
        <taxon>Magnoliopsida</taxon>
        <taxon>eudicotyledons</taxon>
        <taxon>Gunneridae</taxon>
        <taxon>Pentapetalae</taxon>
        <taxon>rosids</taxon>
        <taxon>fabids</taxon>
        <taxon>Fabales</taxon>
        <taxon>Fabaceae</taxon>
        <taxon>Papilionoideae</taxon>
        <taxon>50 kb inversion clade</taxon>
        <taxon>NPAAA clade</taxon>
        <taxon>indigoferoid/millettioid clade</taxon>
        <taxon>Phaseoleae</taxon>
        <taxon>Psophocarpus</taxon>
    </lineage>
</organism>
<evidence type="ECO:0000313" key="1">
    <source>
        <dbReference type="EMBL" id="KAK7410952.1"/>
    </source>
</evidence>
<protein>
    <submittedName>
        <fullName evidence="1">Uncharacterized protein</fullName>
    </submittedName>
</protein>
<name>A0AAN9SYH9_PSOTE</name>
<gene>
    <name evidence="1" type="ORF">VNO78_02205</name>
</gene>
<keyword evidence="2" id="KW-1185">Reference proteome</keyword>
<proteinExistence type="predicted"/>
<comment type="caution">
    <text evidence="1">The sequence shown here is derived from an EMBL/GenBank/DDBJ whole genome shotgun (WGS) entry which is preliminary data.</text>
</comment>
<reference evidence="1 2" key="1">
    <citation type="submission" date="2024-01" db="EMBL/GenBank/DDBJ databases">
        <title>The genomes of 5 underutilized Papilionoideae crops provide insights into root nodulation and disease resistanc.</title>
        <authorList>
            <person name="Jiang F."/>
        </authorList>
    </citation>
    <scope>NUCLEOTIDE SEQUENCE [LARGE SCALE GENOMIC DNA]</scope>
    <source>
        <strain evidence="1">DUOXIRENSHENG_FW03</strain>
        <tissue evidence="1">Leaves</tissue>
    </source>
</reference>
<accession>A0AAN9SYH9</accession>
<dbReference type="Proteomes" id="UP001386955">
    <property type="component" value="Unassembled WGS sequence"/>
</dbReference>